<dbReference type="EMBL" id="APAU02000233">
    <property type="protein sequence ID" value="EUB54583.1"/>
    <property type="molecule type" value="Genomic_DNA"/>
</dbReference>
<evidence type="ECO:0000313" key="1">
    <source>
        <dbReference type="EMBL" id="EUB54583.1"/>
    </source>
</evidence>
<accession>W6U0N0</accession>
<dbReference type="GeneID" id="36346267"/>
<organism evidence="1 2">
    <name type="scientific">Echinococcus granulosus</name>
    <name type="common">Hydatid tapeworm</name>
    <dbReference type="NCBI Taxonomy" id="6210"/>
    <lineage>
        <taxon>Eukaryota</taxon>
        <taxon>Metazoa</taxon>
        <taxon>Spiralia</taxon>
        <taxon>Lophotrochozoa</taxon>
        <taxon>Platyhelminthes</taxon>
        <taxon>Cestoda</taxon>
        <taxon>Eucestoda</taxon>
        <taxon>Cyclophyllidea</taxon>
        <taxon>Taeniidae</taxon>
        <taxon>Echinococcus</taxon>
        <taxon>Echinococcus granulosus group</taxon>
    </lineage>
</organism>
<evidence type="ECO:0000313" key="2">
    <source>
        <dbReference type="Proteomes" id="UP000019149"/>
    </source>
</evidence>
<proteinExistence type="predicted"/>
<protein>
    <submittedName>
        <fullName evidence="1">Uncharacterized protein</fullName>
    </submittedName>
</protein>
<dbReference type="Proteomes" id="UP000019149">
    <property type="component" value="Unassembled WGS sequence"/>
</dbReference>
<dbReference type="KEGG" id="egl:EGR_10552"/>
<dbReference type="CTD" id="36346267"/>
<keyword evidence="2" id="KW-1185">Reference proteome</keyword>
<comment type="caution">
    <text evidence="1">The sequence shown here is derived from an EMBL/GenBank/DDBJ whole genome shotgun (WGS) entry which is preliminary data.</text>
</comment>
<sequence>MKTCSFAHVGNVVAFIHKPTQSWEQTIDNEKCILGSVTCMVGMAEIRGADV</sequence>
<dbReference type="AlphaFoldDB" id="W6U0N0"/>
<reference evidence="1 2" key="1">
    <citation type="journal article" date="2013" name="Nat. Genet.">
        <title>The genome of the hydatid tapeworm Echinococcus granulosus.</title>
        <authorList>
            <person name="Zheng H."/>
            <person name="Zhang W."/>
            <person name="Zhang L."/>
            <person name="Zhang Z."/>
            <person name="Li J."/>
            <person name="Lu G."/>
            <person name="Zhu Y."/>
            <person name="Wang Y."/>
            <person name="Huang Y."/>
            <person name="Liu J."/>
            <person name="Kang H."/>
            <person name="Chen J."/>
            <person name="Wang L."/>
            <person name="Chen A."/>
            <person name="Yu S."/>
            <person name="Gao Z."/>
            <person name="Jin L."/>
            <person name="Gu W."/>
            <person name="Wang Z."/>
            <person name="Zhao L."/>
            <person name="Shi B."/>
            <person name="Wen H."/>
            <person name="Lin R."/>
            <person name="Jones M.K."/>
            <person name="Brejova B."/>
            <person name="Vinar T."/>
            <person name="Zhao G."/>
            <person name="McManus D.P."/>
            <person name="Chen Z."/>
            <person name="Zhou Y."/>
            <person name="Wang S."/>
        </authorList>
    </citation>
    <scope>NUCLEOTIDE SEQUENCE [LARGE SCALE GENOMIC DNA]</scope>
</reference>
<dbReference type="RefSeq" id="XP_024345779.1">
    <property type="nucleotide sequence ID" value="XM_024499801.1"/>
</dbReference>
<name>W6U0N0_ECHGR</name>
<gene>
    <name evidence="1" type="ORF">EGR_10552</name>
</gene>